<keyword evidence="3" id="KW-0175">Coiled coil</keyword>
<keyword evidence="7" id="KW-1185">Reference proteome</keyword>
<reference evidence="6 7" key="1">
    <citation type="submission" date="2016-11" db="EMBL/GenBank/DDBJ databases">
        <authorList>
            <person name="Varghese N."/>
            <person name="Submissions S."/>
        </authorList>
    </citation>
    <scope>NUCLEOTIDE SEQUENCE [LARGE SCALE GENOMIC DNA]</scope>
    <source>
        <strain evidence="6 7">DSM 19027</strain>
    </source>
</reference>
<evidence type="ECO:0000259" key="5">
    <source>
        <dbReference type="PROSITE" id="PS50111"/>
    </source>
</evidence>
<dbReference type="InterPro" id="IPR004089">
    <property type="entry name" value="MCPsignal_dom"/>
</dbReference>
<evidence type="ECO:0000256" key="4">
    <source>
        <dbReference type="SAM" id="Phobius"/>
    </source>
</evidence>
<keyword evidence="4" id="KW-0472">Membrane</keyword>
<dbReference type="EMBL" id="FQZP01000012">
    <property type="protein sequence ID" value="SHI84032.1"/>
    <property type="molecule type" value="Genomic_DNA"/>
</dbReference>
<keyword evidence="4" id="KW-0812">Transmembrane</keyword>
<evidence type="ECO:0000313" key="6">
    <source>
        <dbReference type="EMBL" id="SHI84032.1"/>
    </source>
</evidence>
<proteinExistence type="predicted"/>
<dbReference type="Gene3D" id="1.10.287.950">
    <property type="entry name" value="Methyl-accepting chemotaxis protein"/>
    <property type="match status" value="1"/>
</dbReference>
<keyword evidence="1 2" id="KW-0807">Transducer</keyword>
<name>A0A1M6EEX9_9FIRM</name>
<feature type="coiled-coil region" evidence="3">
    <location>
        <begin position="419"/>
        <end position="447"/>
    </location>
</feature>
<keyword evidence="4" id="KW-1133">Transmembrane helix</keyword>
<evidence type="ECO:0000313" key="7">
    <source>
        <dbReference type="Proteomes" id="UP000324781"/>
    </source>
</evidence>
<dbReference type="SMART" id="SM00283">
    <property type="entry name" value="MA"/>
    <property type="match status" value="1"/>
</dbReference>
<feature type="transmembrane region" description="Helical" evidence="4">
    <location>
        <begin position="9"/>
        <end position="30"/>
    </location>
</feature>
<dbReference type="PANTHER" id="PTHR32089:SF112">
    <property type="entry name" value="LYSOZYME-LIKE PROTEIN-RELATED"/>
    <property type="match status" value="1"/>
</dbReference>
<sequence length="467" mass="51042">MFVISLETMVLALGLSTLFLLIPWFIVLILKRQDGWVKYAIVTSAVMAVFMVFSILSHNVILLYSYPVAIASLYFSKRLCSYTVALTLILLSIGQILSFYIGVPDGNFPTISRLIVSGIIPRTIEFLIISLIFVFLATRTFKMLENVMGAEEQAELLRKTLDMTQKAKDVSNSLVESVEQLSVVIENTTQANEQIAGNTQRISSASKSTVQYMNDAIEMVSRISRNISRIADEGNEIAAISQEVRTYNEKSGAVLRQVMQEMDSIAKATKESQETIARLVEKSEEISRFVQTITGISQQTNLLALNASIESARAGEQGKGFAVVAAEIRTLAEQSQKAAKDIAVLIDQITGDTEKASGVMEVCSELVQNGLSLIRDAGSTFGMLSESGKKMHFKIQEVGQATRDAASDSSKVVSIVEGVRDLSNKNLDELQEIAAATEEQLASMQQVASSVGCIENMSRVLMESVAQ</sequence>
<dbReference type="OrthoDB" id="9772924at2"/>
<feature type="transmembrane region" description="Helical" evidence="4">
    <location>
        <begin position="114"/>
        <end position="138"/>
    </location>
</feature>
<evidence type="ECO:0000256" key="3">
    <source>
        <dbReference type="SAM" id="Coils"/>
    </source>
</evidence>
<dbReference type="AlphaFoldDB" id="A0A1M6EEX9"/>
<evidence type="ECO:0000256" key="1">
    <source>
        <dbReference type="ARBA" id="ARBA00023224"/>
    </source>
</evidence>
<protein>
    <submittedName>
        <fullName evidence="6">Methyl-accepting chemotaxis protein</fullName>
    </submittedName>
</protein>
<feature type="transmembrane region" description="Helical" evidence="4">
    <location>
        <begin position="36"/>
        <end position="67"/>
    </location>
</feature>
<feature type="transmembrane region" description="Helical" evidence="4">
    <location>
        <begin position="79"/>
        <end position="102"/>
    </location>
</feature>
<evidence type="ECO:0000256" key="2">
    <source>
        <dbReference type="PROSITE-ProRule" id="PRU00284"/>
    </source>
</evidence>
<dbReference type="GO" id="GO:0016020">
    <property type="term" value="C:membrane"/>
    <property type="evidence" value="ECO:0007669"/>
    <property type="project" value="InterPro"/>
</dbReference>
<dbReference type="SUPFAM" id="SSF58104">
    <property type="entry name" value="Methyl-accepting chemotaxis protein (MCP) signaling domain"/>
    <property type="match status" value="1"/>
</dbReference>
<feature type="domain" description="Methyl-accepting transducer" evidence="5">
    <location>
        <begin position="184"/>
        <end position="420"/>
    </location>
</feature>
<organism evidence="6 7">
    <name type="scientific">Thermoclostridium caenicola</name>
    <dbReference type="NCBI Taxonomy" id="659425"/>
    <lineage>
        <taxon>Bacteria</taxon>
        <taxon>Bacillati</taxon>
        <taxon>Bacillota</taxon>
        <taxon>Clostridia</taxon>
        <taxon>Eubacteriales</taxon>
        <taxon>Oscillospiraceae</taxon>
        <taxon>Thermoclostridium</taxon>
    </lineage>
</organism>
<dbReference type="GO" id="GO:0007165">
    <property type="term" value="P:signal transduction"/>
    <property type="evidence" value="ECO:0007669"/>
    <property type="project" value="UniProtKB-KW"/>
</dbReference>
<dbReference type="CDD" id="cd11386">
    <property type="entry name" value="MCP_signal"/>
    <property type="match status" value="1"/>
</dbReference>
<accession>A0A1M6EEX9</accession>
<dbReference type="PANTHER" id="PTHR32089">
    <property type="entry name" value="METHYL-ACCEPTING CHEMOTAXIS PROTEIN MCPB"/>
    <property type="match status" value="1"/>
</dbReference>
<dbReference type="PROSITE" id="PS50111">
    <property type="entry name" value="CHEMOTAXIS_TRANSDUC_2"/>
    <property type="match status" value="1"/>
</dbReference>
<dbReference type="RefSeq" id="WP_149678270.1">
    <property type="nucleotide sequence ID" value="NZ_FQZP01000012.1"/>
</dbReference>
<dbReference type="Pfam" id="PF00015">
    <property type="entry name" value="MCPsignal"/>
    <property type="match status" value="1"/>
</dbReference>
<dbReference type="Proteomes" id="UP000324781">
    <property type="component" value="Unassembled WGS sequence"/>
</dbReference>
<gene>
    <name evidence="6" type="ORF">SAMN05444373_10122</name>
</gene>